<dbReference type="Pfam" id="PF05700">
    <property type="entry name" value="BCAS2"/>
    <property type="match status" value="1"/>
</dbReference>
<accession>A0A8H3FNL2</accession>
<evidence type="ECO:0000256" key="6">
    <source>
        <dbReference type="ARBA" id="ARBA00023242"/>
    </source>
</evidence>
<dbReference type="GO" id="GO:0000974">
    <property type="term" value="C:Prp19 complex"/>
    <property type="evidence" value="ECO:0007669"/>
    <property type="project" value="TreeGrafter"/>
</dbReference>
<gene>
    <name evidence="8" type="ORF">IMSHALPRED_007444</name>
</gene>
<evidence type="ECO:0008006" key="10">
    <source>
        <dbReference type="Google" id="ProtNLM"/>
    </source>
</evidence>
<dbReference type="EMBL" id="CAJPDT010000049">
    <property type="protein sequence ID" value="CAF9928347.1"/>
    <property type="molecule type" value="Genomic_DNA"/>
</dbReference>
<proteinExistence type="inferred from homology"/>
<organism evidence="8 9">
    <name type="scientific">Imshaugia aleurites</name>
    <dbReference type="NCBI Taxonomy" id="172621"/>
    <lineage>
        <taxon>Eukaryota</taxon>
        <taxon>Fungi</taxon>
        <taxon>Dikarya</taxon>
        <taxon>Ascomycota</taxon>
        <taxon>Pezizomycotina</taxon>
        <taxon>Lecanoromycetes</taxon>
        <taxon>OSLEUM clade</taxon>
        <taxon>Lecanoromycetidae</taxon>
        <taxon>Lecanorales</taxon>
        <taxon>Lecanorineae</taxon>
        <taxon>Parmeliaceae</taxon>
        <taxon>Imshaugia</taxon>
    </lineage>
</organism>
<reference evidence="8" key="1">
    <citation type="submission" date="2021-03" db="EMBL/GenBank/DDBJ databases">
        <authorList>
            <person name="Tagirdzhanova G."/>
        </authorList>
    </citation>
    <scope>NUCLEOTIDE SEQUENCE</scope>
</reference>
<dbReference type="OrthoDB" id="5413553at2759"/>
<dbReference type="PANTHER" id="PTHR13296">
    <property type="entry name" value="BCAS2 PROTEIN"/>
    <property type="match status" value="1"/>
</dbReference>
<comment type="subcellular location">
    <subcellularLocation>
        <location evidence="1">Nucleus</location>
    </subcellularLocation>
</comment>
<dbReference type="Proteomes" id="UP000664534">
    <property type="component" value="Unassembled WGS sequence"/>
</dbReference>
<evidence type="ECO:0000313" key="8">
    <source>
        <dbReference type="EMBL" id="CAF9928347.1"/>
    </source>
</evidence>
<comment type="similarity">
    <text evidence="2">Belongs to the SPF27 family.</text>
</comment>
<evidence type="ECO:0000256" key="1">
    <source>
        <dbReference type="ARBA" id="ARBA00004123"/>
    </source>
</evidence>
<evidence type="ECO:0000256" key="4">
    <source>
        <dbReference type="ARBA" id="ARBA00022728"/>
    </source>
</evidence>
<keyword evidence="3" id="KW-0507">mRNA processing</keyword>
<name>A0A8H3FNL2_9LECA</name>
<feature type="region of interest" description="Disordered" evidence="7">
    <location>
        <begin position="148"/>
        <end position="167"/>
    </location>
</feature>
<dbReference type="InterPro" id="IPR008409">
    <property type="entry name" value="SPF27"/>
</dbReference>
<evidence type="ECO:0000256" key="3">
    <source>
        <dbReference type="ARBA" id="ARBA00022664"/>
    </source>
</evidence>
<keyword evidence="5" id="KW-0508">mRNA splicing</keyword>
<evidence type="ECO:0000313" key="9">
    <source>
        <dbReference type="Proteomes" id="UP000664534"/>
    </source>
</evidence>
<keyword evidence="9" id="KW-1185">Reference proteome</keyword>
<dbReference type="GO" id="GO:0071011">
    <property type="term" value="C:precatalytic spliceosome"/>
    <property type="evidence" value="ECO:0007669"/>
    <property type="project" value="TreeGrafter"/>
</dbReference>
<protein>
    <recommendedName>
        <fullName evidence="10">Breast carcinoma amplified sequence 2</fullName>
    </recommendedName>
</protein>
<sequence>MPLITEFHDSLPYVERAPNDAETAAAHALIASSLSTDADSTIHPSIPDVPTTTFSPLIQSELDRIAAKKPLTAIDLNRYEANTETTTPDASALKAAYTNSSYLTLRLQALELLEQFGKNAWLVANDQLESILREVERELVETREAMTEVNRERKRAQEGRRGELEGGERAWREGVGGLVEVQIATGEVEEQWRARLRGTG</sequence>
<evidence type="ECO:0000256" key="7">
    <source>
        <dbReference type="SAM" id="MobiDB-lite"/>
    </source>
</evidence>
<keyword evidence="4" id="KW-0747">Spliceosome</keyword>
<evidence type="ECO:0000256" key="5">
    <source>
        <dbReference type="ARBA" id="ARBA00023187"/>
    </source>
</evidence>
<dbReference type="PANTHER" id="PTHR13296:SF0">
    <property type="entry name" value="PRE-MRNA-SPLICING FACTOR SPF27"/>
    <property type="match status" value="1"/>
</dbReference>
<dbReference type="GO" id="GO:0071013">
    <property type="term" value="C:catalytic step 2 spliceosome"/>
    <property type="evidence" value="ECO:0007669"/>
    <property type="project" value="TreeGrafter"/>
</dbReference>
<keyword evidence="6" id="KW-0539">Nucleus</keyword>
<dbReference type="GO" id="GO:0006397">
    <property type="term" value="P:mRNA processing"/>
    <property type="evidence" value="ECO:0007669"/>
    <property type="project" value="UniProtKB-KW"/>
</dbReference>
<comment type="caution">
    <text evidence="8">The sequence shown here is derived from an EMBL/GenBank/DDBJ whole genome shotgun (WGS) entry which is preliminary data.</text>
</comment>
<dbReference type="GO" id="GO:0008380">
    <property type="term" value="P:RNA splicing"/>
    <property type="evidence" value="ECO:0007669"/>
    <property type="project" value="UniProtKB-KW"/>
</dbReference>
<dbReference type="AlphaFoldDB" id="A0A8H3FNL2"/>
<evidence type="ECO:0000256" key="2">
    <source>
        <dbReference type="ARBA" id="ARBA00010788"/>
    </source>
</evidence>